<feature type="compositionally biased region" description="Low complexity" evidence="4">
    <location>
        <begin position="13"/>
        <end position="22"/>
    </location>
</feature>
<keyword evidence="7" id="KW-1185">Reference proteome</keyword>
<evidence type="ECO:0000313" key="6">
    <source>
        <dbReference type="EMBL" id="KAD4180542.1"/>
    </source>
</evidence>
<dbReference type="Gene3D" id="3.40.50.150">
    <property type="entry name" value="Vaccinia Virus protein VP39"/>
    <property type="match status" value="1"/>
</dbReference>
<dbReference type="GO" id="GO:0032259">
    <property type="term" value="P:methylation"/>
    <property type="evidence" value="ECO:0007669"/>
    <property type="project" value="UniProtKB-KW"/>
</dbReference>
<dbReference type="AlphaFoldDB" id="A0A5N6N4E4"/>
<organism evidence="6 7">
    <name type="scientific">Mikania micrantha</name>
    <name type="common">bitter vine</name>
    <dbReference type="NCBI Taxonomy" id="192012"/>
    <lineage>
        <taxon>Eukaryota</taxon>
        <taxon>Viridiplantae</taxon>
        <taxon>Streptophyta</taxon>
        <taxon>Embryophyta</taxon>
        <taxon>Tracheophyta</taxon>
        <taxon>Spermatophyta</taxon>
        <taxon>Magnoliopsida</taxon>
        <taxon>eudicotyledons</taxon>
        <taxon>Gunneridae</taxon>
        <taxon>Pentapetalae</taxon>
        <taxon>asterids</taxon>
        <taxon>campanulids</taxon>
        <taxon>Asterales</taxon>
        <taxon>Asteraceae</taxon>
        <taxon>Asteroideae</taxon>
        <taxon>Heliantheae alliance</taxon>
        <taxon>Eupatorieae</taxon>
        <taxon>Mikania</taxon>
    </lineage>
</organism>
<evidence type="ECO:0000259" key="5">
    <source>
        <dbReference type="Pfam" id="PF03732"/>
    </source>
</evidence>
<comment type="similarity">
    <text evidence="1">Belongs to the methyltransferase superfamily.</text>
</comment>
<dbReference type="OrthoDB" id="2016285at2759"/>
<gene>
    <name evidence="6" type="ORF">E3N88_29133</name>
</gene>
<feature type="region of interest" description="Disordered" evidence="4">
    <location>
        <begin position="1"/>
        <end position="22"/>
    </location>
</feature>
<dbReference type="SUPFAM" id="SSF53335">
    <property type="entry name" value="S-adenosyl-L-methionine-dependent methyltransferases"/>
    <property type="match status" value="1"/>
</dbReference>
<dbReference type="EMBL" id="SZYD01000014">
    <property type="protein sequence ID" value="KAD4180542.1"/>
    <property type="molecule type" value="Genomic_DNA"/>
</dbReference>
<evidence type="ECO:0000256" key="2">
    <source>
        <dbReference type="ARBA" id="ARBA00022603"/>
    </source>
</evidence>
<evidence type="ECO:0000313" key="7">
    <source>
        <dbReference type="Proteomes" id="UP000326396"/>
    </source>
</evidence>
<dbReference type="PANTHER" id="PTHR12176">
    <property type="entry name" value="SAM-DEPENDENT METHYLTRANSFERASE SUPERFAMILY PROTEIN"/>
    <property type="match status" value="1"/>
</dbReference>
<dbReference type="GO" id="GO:0008168">
    <property type="term" value="F:methyltransferase activity"/>
    <property type="evidence" value="ECO:0007669"/>
    <property type="project" value="UniProtKB-KW"/>
</dbReference>
<comment type="caution">
    <text evidence="6">The sequence shown here is derived from an EMBL/GenBank/DDBJ whole genome shotgun (WGS) entry which is preliminary data.</text>
</comment>
<keyword evidence="2" id="KW-0489">Methyltransferase</keyword>
<reference evidence="6 7" key="1">
    <citation type="submission" date="2019-05" db="EMBL/GenBank/DDBJ databases">
        <title>Mikania micrantha, genome provides insights into the molecular mechanism of rapid growth.</title>
        <authorList>
            <person name="Liu B."/>
        </authorList>
    </citation>
    <scope>NUCLEOTIDE SEQUENCE [LARGE SCALE GENOMIC DNA]</scope>
    <source>
        <strain evidence="6">NLD-2019</strain>
        <tissue evidence="6">Leaf</tissue>
    </source>
</reference>
<evidence type="ECO:0000256" key="3">
    <source>
        <dbReference type="ARBA" id="ARBA00022679"/>
    </source>
</evidence>
<keyword evidence="3" id="KW-0808">Transferase</keyword>
<dbReference type="FunFam" id="3.40.50.150:FF:000236">
    <property type="entry name" value="S-adenosyl-L-methionine-dependent methyltransferases superfamily protein"/>
    <property type="match status" value="1"/>
</dbReference>
<dbReference type="Pfam" id="PF03732">
    <property type="entry name" value="Retrotrans_gag"/>
    <property type="match status" value="1"/>
</dbReference>
<protein>
    <recommendedName>
        <fullName evidence="5">Retrotransposon gag domain-containing protein</fullName>
    </recommendedName>
</protein>
<proteinExistence type="inferred from homology"/>
<dbReference type="InterPro" id="IPR051419">
    <property type="entry name" value="Lys/N-term_MeTrsfase_sf"/>
</dbReference>
<dbReference type="PANTHER" id="PTHR12176:SF76">
    <property type="entry name" value="S-ADENOSYL-L-METHIONINE-DEPENDENT METHYLTRANSFERASES SUPERFAMILY PROTEIN"/>
    <property type="match status" value="1"/>
</dbReference>
<dbReference type="Proteomes" id="UP000326396">
    <property type="component" value="Linkage Group LG4"/>
</dbReference>
<sequence length="641" mass="70301">MSPHRHNEDDSNNGDANNNNANSGIQELATFISGLVNQLTQANQNINQNRGGANPPTCTFKHFNSCNPLKFTGAESATGLLQWFESMENTSINSDFPENLKVRYATSVFQKRALTWWNGEKRTRGVDAALALTWKEVKDLMTTEFCPRSEMRKLETEFWELKQDSGDNVIYKTQFHEYSLLVPHLVTPLERAIEKYIGGLPMQIQDTVYGSNPKTLEAAIHLSATFTDNHVKAGTLTRKGTKKTDVKTATKETKTEVKSEAASSSKTATKRERPGISWSLLLLQRLRSNHPTTPLPEITLGILPNVILADIITCQTCLVASATTAARLIRLLSFLVGKLRAPKMIRISAPAICSVPGAHSRREAFGWYLKPKPKPKPKSLVKPLCCSAEIDYQVLSAINTSYNDILILDTAESRMLLLDSTHNIHSVFIKGQVWTGSYWDEFASLPAIIPEGPIAIFGLGGGTAAHLMLTLWPSLQLHGWEIDKILIDKSREHLGLSDLEKPTEGGGILNVHIGDALSSSSTVPGGYAGIVVDLFSGGEVLPQLQEVQTWLELNGKLMTNGRLMVNCGGSTCGGGIWEKNSTLKTLCKAFPGQVNWKKMPKNDGENYLALTGPLPDLTLWAAALPPRLGSSVVQWDSCSSL</sequence>
<dbReference type="InterPro" id="IPR029063">
    <property type="entry name" value="SAM-dependent_MTases_sf"/>
</dbReference>
<name>A0A5N6N4E4_9ASTR</name>
<dbReference type="InterPro" id="IPR005162">
    <property type="entry name" value="Retrotrans_gag_dom"/>
</dbReference>
<evidence type="ECO:0000256" key="4">
    <source>
        <dbReference type="SAM" id="MobiDB-lite"/>
    </source>
</evidence>
<feature type="domain" description="Retrotransposon gag" evidence="5">
    <location>
        <begin position="104"/>
        <end position="200"/>
    </location>
</feature>
<accession>A0A5N6N4E4</accession>
<evidence type="ECO:0000256" key="1">
    <source>
        <dbReference type="ARBA" id="ARBA00008361"/>
    </source>
</evidence>